<feature type="transmembrane region" description="Helical" evidence="8">
    <location>
        <begin position="249"/>
        <end position="269"/>
    </location>
</feature>
<accession>A0AAJ6NN06</accession>
<reference evidence="10 11" key="1">
    <citation type="journal article" date="2023" name="Limnol Oceanogr Lett">
        <title>Environmental adaptations by the intertidal Antarctic cyanobacterium Halotia branconii CENA392 as revealed using long-read genome sequencing.</title>
        <authorList>
            <person name="Dextro R.B."/>
            <person name="Delbaje E."/>
            <person name="Freitas P.N.N."/>
            <person name="Geraldes V."/>
            <person name="Pinto E."/>
            <person name="Long P.F."/>
            <person name="Fiore M.F."/>
        </authorList>
    </citation>
    <scope>NUCLEOTIDE SEQUENCE [LARGE SCALE GENOMIC DNA]</scope>
    <source>
        <strain evidence="10 11">CENA392</strain>
    </source>
</reference>
<proteinExistence type="predicted"/>
<dbReference type="InterPro" id="IPR050297">
    <property type="entry name" value="LipidA_mod_glycosyltrf_83"/>
</dbReference>
<keyword evidence="4 10" id="KW-0808">Transferase</keyword>
<evidence type="ECO:0000256" key="5">
    <source>
        <dbReference type="ARBA" id="ARBA00022692"/>
    </source>
</evidence>
<feature type="transmembrane region" description="Helical" evidence="8">
    <location>
        <begin position="180"/>
        <end position="198"/>
    </location>
</feature>
<keyword evidence="6 8" id="KW-1133">Transmembrane helix</keyword>
<feature type="domain" description="Glycosyltransferase RgtA/B/C/D-like" evidence="9">
    <location>
        <begin position="105"/>
        <end position="265"/>
    </location>
</feature>
<dbReference type="GO" id="GO:0005886">
    <property type="term" value="C:plasma membrane"/>
    <property type="evidence" value="ECO:0007669"/>
    <property type="project" value="UniProtKB-SubCell"/>
</dbReference>
<feature type="transmembrane region" description="Helical" evidence="8">
    <location>
        <begin position="349"/>
        <end position="366"/>
    </location>
</feature>
<feature type="transmembrane region" description="Helical" evidence="8">
    <location>
        <begin position="386"/>
        <end position="408"/>
    </location>
</feature>
<dbReference type="PANTHER" id="PTHR33908">
    <property type="entry name" value="MANNOSYLTRANSFERASE YKCB-RELATED"/>
    <property type="match status" value="1"/>
</dbReference>
<feature type="transmembrane region" description="Helical" evidence="8">
    <location>
        <begin position="415"/>
        <end position="433"/>
    </location>
</feature>
<dbReference type="KEGG" id="hbq:QI031_16975"/>
<keyword evidence="11" id="KW-1185">Reference proteome</keyword>
<dbReference type="Pfam" id="PF13231">
    <property type="entry name" value="PMT_2"/>
    <property type="match status" value="1"/>
</dbReference>
<dbReference type="EMBL" id="CP124543">
    <property type="protein sequence ID" value="WGV23515.1"/>
    <property type="molecule type" value="Genomic_DNA"/>
</dbReference>
<organism evidence="10 11">
    <name type="scientific">Halotia branconii CENA392</name>
    <dbReference type="NCBI Taxonomy" id="1539056"/>
    <lineage>
        <taxon>Bacteria</taxon>
        <taxon>Bacillati</taxon>
        <taxon>Cyanobacteriota</taxon>
        <taxon>Cyanophyceae</taxon>
        <taxon>Nostocales</taxon>
        <taxon>Nodulariaceae</taxon>
        <taxon>Halotia</taxon>
    </lineage>
</organism>
<dbReference type="PANTHER" id="PTHR33908:SF11">
    <property type="entry name" value="MEMBRANE PROTEIN"/>
    <property type="match status" value="1"/>
</dbReference>
<feature type="transmembrane region" description="Helical" evidence="8">
    <location>
        <begin position="155"/>
        <end position="174"/>
    </location>
</feature>
<evidence type="ECO:0000313" key="11">
    <source>
        <dbReference type="Proteomes" id="UP001223520"/>
    </source>
</evidence>
<evidence type="ECO:0000256" key="1">
    <source>
        <dbReference type="ARBA" id="ARBA00004651"/>
    </source>
</evidence>
<evidence type="ECO:0000259" key="9">
    <source>
        <dbReference type="Pfam" id="PF13231"/>
    </source>
</evidence>
<dbReference type="Proteomes" id="UP001223520">
    <property type="component" value="Chromosome"/>
</dbReference>
<evidence type="ECO:0000313" key="10">
    <source>
        <dbReference type="EMBL" id="WGV23515.1"/>
    </source>
</evidence>
<evidence type="ECO:0000256" key="7">
    <source>
        <dbReference type="ARBA" id="ARBA00023136"/>
    </source>
</evidence>
<evidence type="ECO:0000256" key="6">
    <source>
        <dbReference type="ARBA" id="ARBA00022989"/>
    </source>
</evidence>
<dbReference type="GO" id="GO:0009103">
    <property type="term" value="P:lipopolysaccharide biosynthetic process"/>
    <property type="evidence" value="ECO:0007669"/>
    <property type="project" value="UniProtKB-ARBA"/>
</dbReference>
<dbReference type="RefSeq" id="WP_281480841.1">
    <property type="nucleotide sequence ID" value="NZ_CP124543.1"/>
</dbReference>
<evidence type="ECO:0000256" key="8">
    <source>
        <dbReference type="SAM" id="Phobius"/>
    </source>
</evidence>
<keyword evidence="3 10" id="KW-0328">Glycosyltransferase</keyword>
<dbReference type="GO" id="GO:0016763">
    <property type="term" value="F:pentosyltransferase activity"/>
    <property type="evidence" value="ECO:0007669"/>
    <property type="project" value="TreeGrafter"/>
</dbReference>
<protein>
    <submittedName>
        <fullName evidence="10">Glycosyltransferase family 39 protein</fullName>
        <ecNumber evidence="10">2.4.-.-</ecNumber>
    </submittedName>
</protein>
<evidence type="ECO:0000256" key="2">
    <source>
        <dbReference type="ARBA" id="ARBA00022475"/>
    </source>
</evidence>
<keyword evidence="7 8" id="KW-0472">Membrane</keyword>
<evidence type="ECO:0000256" key="4">
    <source>
        <dbReference type="ARBA" id="ARBA00022679"/>
    </source>
</evidence>
<dbReference type="AlphaFoldDB" id="A0AAJ6NN06"/>
<name>A0AAJ6NN06_9CYAN</name>
<feature type="transmembrane region" description="Helical" evidence="8">
    <location>
        <begin position="320"/>
        <end position="342"/>
    </location>
</feature>
<sequence length="541" mass="61576">MKTYTSQTNTLQNLRNIPPPWLKFLIIVLLVLGIYLRFVNLDRKVYWHDEAYTSLRISGYTKTEFVQQVFDGRVINVDAIQNYQRPHSETGVISTINSLAVDEAQHPPLYYVMVRLWVQTFGNSLAATRSLSVIISLLAFPCIYWLCLELFESPITAWMSIALLAVSPLHVLYAQEARQFSLWVVTILLESAVLLRAIRLRKRRLWGIYAVTVALGLYTFLFTGLVAIAHGIYVMAIEGWRLTKTVKTYLIATSLGILAFVPWIINIIHNLSQIDRTTASAQTKQSLSSLVANWITNIGGLFADFWRYEPFFPDLNLPILRWGRFLVPLLLILVIYAFLFLYRRTAPRVWLFIFTLSGLPALALILPDVIIGGELSVRARYVMPCYIGIQLAIAYLLATQIIAAKLIVRKFWQSVIVLVILIGLLSCAVSSQAETWWNKGSHANLEVARIINKSHNPLIVSSTSSLNIGDLMSLSHLLNPNVKMQLVVEPNIPNIPRNFSNVFLFNPSQKFRSEIEKNYHLTMIYQRGRLWKIVPQGGIKN</sequence>
<feature type="transmembrane region" description="Helical" evidence="8">
    <location>
        <begin position="290"/>
        <end position="308"/>
    </location>
</feature>
<feature type="transmembrane region" description="Helical" evidence="8">
    <location>
        <begin position="205"/>
        <end position="229"/>
    </location>
</feature>
<comment type="subcellular location">
    <subcellularLocation>
        <location evidence="1">Cell membrane</location>
        <topology evidence="1">Multi-pass membrane protein</topology>
    </subcellularLocation>
</comment>
<gene>
    <name evidence="10" type="ORF">QI031_16975</name>
</gene>
<dbReference type="EC" id="2.4.-.-" evidence="10"/>
<feature type="transmembrane region" description="Helical" evidence="8">
    <location>
        <begin position="21"/>
        <end position="38"/>
    </location>
</feature>
<keyword evidence="2" id="KW-1003">Cell membrane</keyword>
<keyword evidence="5 8" id="KW-0812">Transmembrane</keyword>
<dbReference type="InterPro" id="IPR038731">
    <property type="entry name" value="RgtA/B/C-like"/>
</dbReference>
<feature type="transmembrane region" description="Helical" evidence="8">
    <location>
        <begin position="126"/>
        <end position="148"/>
    </location>
</feature>
<evidence type="ECO:0000256" key="3">
    <source>
        <dbReference type="ARBA" id="ARBA00022676"/>
    </source>
</evidence>